<protein>
    <submittedName>
        <fullName evidence="1">Uncharacterized protein</fullName>
    </submittedName>
</protein>
<name>A0A0U5KIK6_LIMRT</name>
<sequence length="77" mass="8901">MNKEEYFFNTYLGRELNVCGDLIYKGFEALENNQQNILNNDYLYQELGIKDSVDFLQEAPAFIKEKAPTKVSAKITT</sequence>
<dbReference type="RefSeq" id="WP_102815916.1">
    <property type="nucleotide sequence ID" value="NZ_LN887529.1"/>
</dbReference>
<organism evidence="1 2">
    <name type="scientific">Limosilactobacillus reuteri</name>
    <name type="common">Lactobacillus reuteri</name>
    <dbReference type="NCBI Taxonomy" id="1598"/>
    <lineage>
        <taxon>Bacteria</taxon>
        <taxon>Bacillati</taxon>
        <taxon>Bacillota</taxon>
        <taxon>Bacilli</taxon>
        <taxon>Lactobacillales</taxon>
        <taxon>Lactobacillaceae</taxon>
        <taxon>Limosilactobacillus</taxon>
    </lineage>
</organism>
<reference evidence="2" key="1">
    <citation type="submission" date="2015-10" db="EMBL/GenBank/DDBJ databases">
        <authorList>
            <person name="Crossman L.C."/>
        </authorList>
    </citation>
    <scope>NUCLEOTIDE SEQUENCE [LARGE SCALE GENOMIC DNA]</scope>
    <source>
        <strain evidence="2">20-2</strain>
    </source>
</reference>
<evidence type="ECO:0000313" key="2">
    <source>
        <dbReference type="Proteomes" id="UP000235484"/>
    </source>
</evidence>
<dbReference type="EMBL" id="LN887529">
    <property type="protein sequence ID" value="CUR40260.1"/>
    <property type="molecule type" value="Genomic_DNA"/>
</dbReference>
<proteinExistence type="predicted"/>
<dbReference type="AlphaFoldDB" id="A0A0U5KIK6"/>
<evidence type="ECO:0000313" key="1">
    <source>
        <dbReference type="EMBL" id="CUR40260.1"/>
    </source>
</evidence>
<dbReference type="Proteomes" id="UP000235484">
    <property type="component" value="Unassembled WGS sequence"/>
</dbReference>
<accession>A0A0U5KIK6</accession>
<gene>
    <name evidence="1" type="ORF">LRLP16767_LR202_00318</name>
</gene>